<sequence length="270" mass="31961">MIIANPIYDVVFKKMMENDRVAKFFIGTLLNQTIETIEVKPQEFTYTDELAGLAVFRLDFIATIKTETGEQKKILIEIQKAKNQIDLMRFRNYLAEQHKKEDRLDNKKTILPITTIYILGFKLPEIESACLKVERNYKDLINNTIINKKSDFIEKLTHDSFIVQVDRITNNYATKLDKLLSVFEQRHFIDDKKITKEFKHDLNIEEIKVTTDLLHFAGTNPEERKKIETEQEAWRTVNAMFEDKEKELMAVIEEKDRLIEELKRKLDEKK</sequence>
<feature type="coiled-coil region" evidence="1">
    <location>
        <begin position="241"/>
        <end position="268"/>
    </location>
</feature>
<evidence type="ECO:0000256" key="1">
    <source>
        <dbReference type="SAM" id="Coils"/>
    </source>
</evidence>
<keyword evidence="1" id="KW-0175">Coiled coil</keyword>
<dbReference type="RefSeq" id="WP_014083532.1">
    <property type="nucleotide sequence ID" value="NC_016001.1"/>
</dbReference>
<dbReference type="AlphaFoldDB" id="G2Z7F7"/>
<dbReference type="EMBL" id="FQ859183">
    <property type="protein sequence ID" value="CCB69062.1"/>
    <property type="molecule type" value="Genomic_DNA"/>
</dbReference>
<keyword evidence="3" id="KW-1185">Reference proteome</keyword>
<dbReference type="HOGENOM" id="CLU_072535_0_0_10"/>
<name>G2Z7F7_FLABF</name>
<accession>G2Z7F7</accession>
<evidence type="ECO:0000313" key="3">
    <source>
        <dbReference type="Proteomes" id="UP000009186"/>
    </source>
</evidence>
<dbReference type="eggNOG" id="ENOG5032VHS">
    <property type="taxonomic scope" value="Bacteria"/>
</dbReference>
<organism evidence="2 3">
    <name type="scientific">Flavobacterium branchiophilum (strain FL-15)</name>
    <dbReference type="NCBI Taxonomy" id="1034807"/>
    <lineage>
        <taxon>Bacteria</taxon>
        <taxon>Pseudomonadati</taxon>
        <taxon>Bacteroidota</taxon>
        <taxon>Flavobacteriia</taxon>
        <taxon>Flavobacteriales</taxon>
        <taxon>Flavobacteriaceae</taxon>
        <taxon>Flavobacterium</taxon>
    </lineage>
</organism>
<reference evidence="2 3" key="1">
    <citation type="journal article" date="2011" name="Appl. Environ. Microbiol.">
        <title>Complete genome sequence of the fish pathogen Flavobacterium branchiophilum.</title>
        <authorList>
            <consortium name="1:IP"/>
            <consortium name="Microbial Evolutionary Genomics,F-75015 Paris"/>
            <consortium name="France 2:CNRS"/>
            <consortium name="URA2171"/>
            <consortium name="F-75015 Paris,France 3:Unite de Virologie et Immunologie Mol."/>
            <consortium name="INRA,78352 Jouy en Josas Cedex"/>
            <consortium name="France. 4:Unite de Mathemathique"/>
            <consortium name="Informatique et Genome,INRA"/>
            <consortium name="78352 Jouy en Josas Cedex"/>
            <consortium name="France. 5:CEA/Genoscope"/>
            <consortium name="Evry"/>
            <consortium name="France"/>
            <person name="Touchon M."/>
            <person name="Barbier P."/>
            <person name="Bernardet J.F."/>
            <person name="Loux V."/>
            <person name="Vacherie B."/>
            <person name="Barbe V."/>
            <person name="Rocha E.P."/>
            <person name="Duchaud E."/>
        </authorList>
    </citation>
    <scope>NUCLEOTIDE SEQUENCE [LARGE SCALE GENOMIC DNA]</scope>
    <source>
        <strain evidence="2 3">FL-15</strain>
    </source>
</reference>
<gene>
    <name evidence="2" type="ordered locus">FBFL15_0962</name>
</gene>
<proteinExistence type="predicted"/>
<dbReference type="KEGG" id="fbr:FBFL15_0962"/>
<protein>
    <submittedName>
        <fullName evidence="2">Uncharacterized protein</fullName>
    </submittedName>
</protein>
<dbReference type="Proteomes" id="UP000009186">
    <property type="component" value="Chromosome"/>
</dbReference>
<evidence type="ECO:0000313" key="2">
    <source>
        <dbReference type="EMBL" id="CCB69062.1"/>
    </source>
</evidence>